<organism evidence="5">
    <name type="scientific">Henneguya salminicola</name>
    <name type="common">Myxosporean</name>
    <dbReference type="NCBI Taxonomy" id="69463"/>
    <lineage>
        <taxon>Eukaryota</taxon>
        <taxon>Metazoa</taxon>
        <taxon>Cnidaria</taxon>
        <taxon>Myxozoa</taxon>
        <taxon>Myxosporea</taxon>
        <taxon>Bivalvulida</taxon>
        <taxon>Platysporina</taxon>
        <taxon>Myxobolidae</taxon>
        <taxon>Henneguya</taxon>
    </lineage>
</organism>
<dbReference type="GO" id="GO:0016616">
    <property type="term" value="F:oxidoreductase activity, acting on the CH-OH group of donors, NAD or NADP as acceptor"/>
    <property type="evidence" value="ECO:0007669"/>
    <property type="project" value="UniProtKB-ARBA"/>
</dbReference>
<evidence type="ECO:0000256" key="2">
    <source>
        <dbReference type="ARBA" id="ARBA00022857"/>
    </source>
</evidence>
<evidence type="ECO:0000259" key="4">
    <source>
        <dbReference type="Pfam" id="PF00248"/>
    </source>
</evidence>
<dbReference type="SUPFAM" id="SSF51430">
    <property type="entry name" value="NAD(P)-linked oxidoreductase"/>
    <property type="match status" value="1"/>
</dbReference>
<dbReference type="EMBL" id="GHBP01013615">
    <property type="protein sequence ID" value="NDJ94975.1"/>
    <property type="molecule type" value="Transcribed_RNA"/>
</dbReference>
<evidence type="ECO:0000256" key="3">
    <source>
        <dbReference type="ARBA" id="ARBA00023002"/>
    </source>
</evidence>
<dbReference type="InterPro" id="IPR023210">
    <property type="entry name" value="NADP_OxRdtase_dom"/>
</dbReference>
<evidence type="ECO:0000256" key="1">
    <source>
        <dbReference type="ARBA" id="ARBA00007905"/>
    </source>
</evidence>
<dbReference type="PANTHER" id="PTHR43827">
    <property type="entry name" value="2,5-DIKETO-D-GLUCONIC ACID REDUCTASE"/>
    <property type="match status" value="1"/>
</dbReference>
<dbReference type="InterPro" id="IPR036812">
    <property type="entry name" value="NAD(P)_OxRdtase_dom_sf"/>
</dbReference>
<dbReference type="Pfam" id="PF00248">
    <property type="entry name" value="Aldo_ket_red"/>
    <property type="match status" value="1"/>
</dbReference>
<keyword evidence="2" id="KW-0521">NADP</keyword>
<name>A0A6G3MLR5_HENSL</name>
<feature type="domain" description="NADP-dependent oxidoreductase" evidence="4">
    <location>
        <begin position="5"/>
        <end position="99"/>
    </location>
</feature>
<protein>
    <submittedName>
        <fullName evidence="5">Aldo-keto reductase family 1 member B15 (Trinotate prediction)</fullName>
    </submittedName>
</protein>
<evidence type="ECO:0000313" key="5">
    <source>
        <dbReference type="EMBL" id="NDJ94975.1"/>
    </source>
</evidence>
<dbReference type="InterPro" id="IPR020471">
    <property type="entry name" value="AKR"/>
</dbReference>
<keyword evidence="3" id="KW-0560">Oxidoreductase</keyword>
<dbReference type="PANTHER" id="PTHR43827:SF3">
    <property type="entry name" value="NADP-DEPENDENT OXIDOREDUCTASE DOMAIN-CONTAINING PROTEIN"/>
    <property type="match status" value="1"/>
</dbReference>
<comment type="similarity">
    <text evidence="1">Belongs to the aldo/keto reductase family.</text>
</comment>
<reference evidence="5" key="1">
    <citation type="submission" date="2018-11" db="EMBL/GenBank/DDBJ databases">
        <title>Henneguya salminicola genome and transcriptome.</title>
        <authorList>
            <person name="Yahalomi D."/>
            <person name="Atkinson S.D."/>
            <person name="Neuhof M."/>
            <person name="Chang E.S."/>
            <person name="Philippe H."/>
            <person name="Cartwright P."/>
            <person name="Bartholomew J.L."/>
            <person name="Huchon D."/>
        </authorList>
    </citation>
    <scope>NUCLEOTIDE SEQUENCE</scope>
    <source>
        <strain evidence="5">Hz1</strain>
        <tissue evidence="5">Whole</tissue>
    </source>
</reference>
<proteinExistence type="inferred from homology"/>
<sequence length="128" mass="14486">MAYLDIVVSAYSPLGSYNTPNTVRGNLTDVQPALMDDPLLKEIALKYNTSVASILLKWGISRGTPVIVRSSNISHIAENIKSDSLIISEEHMNQINELNLTKSYRYFDYRHLCPPGINVSEFWDGEYY</sequence>
<accession>A0A6G3MLR5</accession>
<dbReference type="Gene3D" id="3.20.20.100">
    <property type="entry name" value="NADP-dependent oxidoreductase domain"/>
    <property type="match status" value="1"/>
</dbReference>
<dbReference type="AlphaFoldDB" id="A0A6G3MLR5"/>